<dbReference type="SMART" id="SM00827">
    <property type="entry name" value="PKS_AT"/>
    <property type="match status" value="1"/>
</dbReference>
<feature type="region of interest" description="Disordered" evidence="7">
    <location>
        <begin position="1654"/>
        <end position="1673"/>
    </location>
</feature>
<protein>
    <submittedName>
        <fullName evidence="11">Type I polyketide synthase</fullName>
        <ecNumber evidence="11">2.3.1.-</ecNumber>
        <ecNumber evidence="11">6.4.-.-</ecNumber>
    </submittedName>
</protein>
<feature type="region of interest" description="C-terminal hotdog fold" evidence="5">
    <location>
        <begin position="1073"/>
        <end position="1210"/>
    </location>
</feature>
<dbReference type="SUPFAM" id="SSF47336">
    <property type="entry name" value="ACP-like"/>
    <property type="match status" value="1"/>
</dbReference>
<keyword evidence="11" id="KW-0436">Ligase</keyword>
<evidence type="ECO:0000256" key="4">
    <source>
        <dbReference type="ARBA" id="ARBA00023315"/>
    </source>
</evidence>
<dbReference type="PROSITE" id="PS50075">
    <property type="entry name" value="CARRIER"/>
    <property type="match status" value="1"/>
</dbReference>
<dbReference type="SUPFAM" id="SSF51735">
    <property type="entry name" value="NAD(P)-binding Rossmann-fold domains"/>
    <property type="match status" value="2"/>
</dbReference>
<dbReference type="Gene3D" id="1.10.1200.10">
    <property type="entry name" value="ACP-like"/>
    <property type="match status" value="1"/>
</dbReference>
<feature type="compositionally biased region" description="Basic and acidic residues" evidence="7">
    <location>
        <begin position="1659"/>
        <end position="1673"/>
    </location>
</feature>
<dbReference type="InterPro" id="IPR014030">
    <property type="entry name" value="Ketoacyl_synth_N"/>
</dbReference>
<dbReference type="Gene3D" id="3.40.47.10">
    <property type="match status" value="1"/>
</dbReference>
<dbReference type="GO" id="GO:0016874">
    <property type="term" value="F:ligase activity"/>
    <property type="evidence" value="ECO:0007669"/>
    <property type="project" value="UniProtKB-KW"/>
</dbReference>
<gene>
    <name evidence="11" type="ORF">ACFO4E_09860</name>
</gene>
<dbReference type="SMART" id="SM00823">
    <property type="entry name" value="PKS_PP"/>
    <property type="match status" value="1"/>
</dbReference>
<dbReference type="InterPro" id="IPR018201">
    <property type="entry name" value="Ketoacyl_synth_AS"/>
</dbReference>
<dbReference type="SUPFAM" id="SSF101173">
    <property type="entry name" value="Docking domain B of the erythromycin polyketide synthase (DEBS)"/>
    <property type="match status" value="1"/>
</dbReference>
<dbReference type="InterPro" id="IPR049551">
    <property type="entry name" value="PKS_DH_C"/>
</dbReference>
<dbReference type="PANTHER" id="PTHR43775">
    <property type="entry name" value="FATTY ACID SYNTHASE"/>
    <property type="match status" value="1"/>
</dbReference>
<dbReference type="Pfam" id="PF22953">
    <property type="entry name" value="SpnB_Rossmann"/>
    <property type="match status" value="1"/>
</dbReference>
<evidence type="ECO:0000259" key="8">
    <source>
        <dbReference type="PROSITE" id="PS50075"/>
    </source>
</evidence>
<dbReference type="InterPro" id="IPR016035">
    <property type="entry name" value="Acyl_Trfase/lysoPLipase"/>
</dbReference>
<keyword evidence="2" id="KW-0597">Phosphoprotein</keyword>
<dbReference type="InterPro" id="IPR036291">
    <property type="entry name" value="NAD(P)-bd_dom_sf"/>
</dbReference>
<dbReference type="InterPro" id="IPR014043">
    <property type="entry name" value="Acyl_transferase_dom"/>
</dbReference>
<dbReference type="PROSITE" id="PS52019">
    <property type="entry name" value="PKS_MFAS_DH"/>
    <property type="match status" value="1"/>
</dbReference>
<dbReference type="SUPFAM" id="SSF52151">
    <property type="entry name" value="FabD/lysophospholipase-like"/>
    <property type="match status" value="1"/>
</dbReference>
<evidence type="ECO:0000259" key="9">
    <source>
        <dbReference type="PROSITE" id="PS52004"/>
    </source>
</evidence>
<evidence type="ECO:0000256" key="1">
    <source>
        <dbReference type="ARBA" id="ARBA00022450"/>
    </source>
</evidence>
<dbReference type="Pfam" id="PF14765">
    <property type="entry name" value="PS-DH"/>
    <property type="match status" value="1"/>
</dbReference>
<dbReference type="InterPro" id="IPR036736">
    <property type="entry name" value="ACP-like_sf"/>
</dbReference>
<feature type="domain" description="Ketosynthase family 3 (KS3)" evidence="9">
    <location>
        <begin position="38"/>
        <end position="461"/>
    </location>
</feature>
<dbReference type="InterPro" id="IPR020806">
    <property type="entry name" value="PKS_PP-bd"/>
</dbReference>
<dbReference type="Pfam" id="PF00550">
    <property type="entry name" value="PP-binding"/>
    <property type="match status" value="1"/>
</dbReference>
<dbReference type="Pfam" id="PF00698">
    <property type="entry name" value="Acyl_transf_1"/>
    <property type="match status" value="1"/>
</dbReference>
<dbReference type="SUPFAM" id="SSF55048">
    <property type="entry name" value="Probable ACP-binding domain of malonyl-CoA ACP transacylase"/>
    <property type="match status" value="1"/>
</dbReference>
<evidence type="ECO:0000256" key="7">
    <source>
        <dbReference type="SAM" id="MobiDB-lite"/>
    </source>
</evidence>
<dbReference type="PROSITE" id="PS00012">
    <property type="entry name" value="PHOSPHOPANTETHEINE"/>
    <property type="match status" value="1"/>
</dbReference>
<dbReference type="InterPro" id="IPR014031">
    <property type="entry name" value="Ketoacyl_synth_C"/>
</dbReference>
<dbReference type="InterPro" id="IPR057326">
    <property type="entry name" value="KR_dom"/>
</dbReference>
<dbReference type="InterPro" id="IPR013968">
    <property type="entry name" value="PKS_KR"/>
</dbReference>
<keyword evidence="12" id="KW-1185">Reference proteome</keyword>
<dbReference type="InterPro" id="IPR055123">
    <property type="entry name" value="SpnB-like_Rossmann"/>
</dbReference>
<dbReference type="PROSITE" id="PS52004">
    <property type="entry name" value="KS3_2"/>
    <property type="match status" value="1"/>
</dbReference>
<dbReference type="EC" id="2.3.1.-" evidence="11"/>
<keyword evidence="3 11" id="KW-0808">Transferase</keyword>
<keyword evidence="1" id="KW-0596">Phosphopantetheine</keyword>
<dbReference type="Pfam" id="PF00109">
    <property type="entry name" value="ketoacyl-synt"/>
    <property type="match status" value="1"/>
</dbReference>
<dbReference type="InterPro" id="IPR042104">
    <property type="entry name" value="PKS_dehydratase_sf"/>
</dbReference>
<dbReference type="CDD" id="cd00833">
    <property type="entry name" value="PKS"/>
    <property type="match status" value="1"/>
</dbReference>
<dbReference type="InterPro" id="IPR001227">
    <property type="entry name" value="Ac_transferase_dom_sf"/>
</dbReference>
<evidence type="ECO:0000259" key="10">
    <source>
        <dbReference type="PROSITE" id="PS52019"/>
    </source>
</evidence>
<evidence type="ECO:0000256" key="3">
    <source>
        <dbReference type="ARBA" id="ARBA00022679"/>
    </source>
</evidence>
<dbReference type="InterPro" id="IPR020841">
    <property type="entry name" value="PKS_Beta-ketoAc_synthase_dom"/>
</dbReference>
<dbReference type="SMART" id="SM00822">
    <property type="entry name" value="PKS_KR"/>
    <property type="match status" value="1"/>
</dbReference>
<evidence type="ECO:0000313" key="12">
    <source>
        <dbReference type="Proteomes" id="UP001595923"/>
    </source>
</evidence>
<sequence>MDDHPETNEDKLRRFLKEASKKLQETQNRLREAEDRAHEPIAVVGMACRFPGGADTPERLWDLVLAERDAITGFPADRGWDIAAGGTGDPDTVFPGRGGFLTDVAGFDPEFFGITPVEALAMDPQQRLLLECAWEALERGGVDPRSLRGSRTGVFVGGAASAYTGSVVTDSVTADGYAMTGGLGSVASGRLSYTLGLEGPSLTLDTACSSSLVALHLAVRSLRSGECASALAGGATVMADPSVFVEFSRQRGLSADGRCKAFSARADGTAFSEGVGLLLLERVSDARRAGHPVLAVLRGTAVNSDGESNGLTAPNGPSQRRVIRQALADARLSAAEVDAVEAHGTGTSLGDPIEAQALLATYGGDRAGGAPLWLGSIKSNIGHTQAAAGVAGVIKMVLALRHGRLPKTLHVDSPTDRVDWSTGSVGLLTDTVDWPRTGRPRRAAVSSFGISGTNAHVVLEEAAENGPGGPEPAVSEASGASAAPGAVTPWVLTARTAPALRAQAARLAASPCVEAAPADVGWSLAHRARLTHRAVVLGADRDELLSGVRALAAGGSHPGAVTGESGPGRLALVFSGQGSQRLGMGGALHARFPVFAEAFDEACAHLDKELDRPLRDVVFADEGTRDAALLDTTAYTQAALFAVETALFRLLRSLGVTPAVLLGHSVGEIAACCAAGVFSLVDAARLVAARGRLMAALPAGGAMTAVSAPAAEVEAVLAAAPGPVAIAAVNGPSAVVLSGERRAVDEAAGELAARGHRTKRLSVSHAFHSPLMDPVLADFAEVAATVEMSPPSIPVVSALTGRVADDTLRTPEYWVDHVRRPVLFADAVRAAESLGADTWLETGPDAVLAAMVADNLADGGRPVAAVLRAGHDEPRTLLTALSEVFTAGADVDWAAVFADVPAHRVDLPTYAFQRRRLWPEPGQPAGGWALEATGHPLLGSSVDLPDSGGALFTGLLSATAQPWTADHVVLGTTLLPGTAFVEMAVRAGLHVGCGSLRELTVHEPLPLPRAGAVVVQATVGGPDDDGGRPVSIHSRLSDGGAWVRHASGVLCPPAAAEAEAAEVSGGAWPPTDAAPVAVDTLYASLAERGYDYGPAFRGARSAWRRGDELFAEVALDEADARAAKGFALHPALLDAALHPVFLGAPAGREARLPFAWTGVSVWAPGASSVRVAIRPSGDGAVSLSLSDASGRPVATVGSLVSRPVGAERLRSTAAPALFRMAWNEVAAAPAGTPRPMVAAGRDAAGLPPHPDLASVFAEFGEHTPPWVVFPVRATDASDVPEAALESVSEVLGAVRHWLSRDRGDARLVVATRGATDAGAGTDAPDPAAAAVWGLVRTAQNEHPGRILLVDVPDAAGDAGLPAAVHTAVTAQETQIAVRDGRVLAPRLTEAATASAAAGPLLGGGTVLITGGTGALGAVFARHAVREHGVRDLLLLSRSGERAPGAAGLVDELRASGARVTVSACDVADRESLAAAISAITADAPLSAVIHAAGVLDDGLLDALTPDRLAAVFRPKVDAAWHLHSLTEHLPLSAFVLFSSAAGVLGNAGQGNYAAANVFLDALAQHRRARGLTATSLAWGLWDQEGGLSAELDGAARDRYAGTGAKALTTGQGLALFDRACATDLPLAVAAPIDPAALRARPRGANLPAPLRDLAAAHPARPDDPVTDRDATRVRRLPERVAGLDEAERDAVLLDAVLTMTAEVMGTTGPDVLRADDEFTRLGLDSLAVLRLRNLVVDATGLDLSVAAVFENPTPAALAAFLKEEFLADSLHAFVDTLDDLDAIDPDVVEDLLDDDVLDRLTAVLESLNAKWSGK</sequence>
<dbReference type="InterPro" id="IPR049900">
    <property type="entry name" value="PKS_mFAS_DH"/>
</dbReference>
<dbReference type="Gene3D" id="3.40.366.10">
    <property type="entry name" value="Malonyl-Coenzyme A Acyl Carrier Protein, domain 2"/>
    <property type="match status" value="1"/>
</dbReference>
<dbReference type="SMART" id="SM00825">
    <property type="entry name" value="PKS_KS"/>
    <property type="match status" value="1"/>
</dbReference>
<dbReference type="PROSITE" id="PS00606">
    <property type="entry name" value="KS3_1"/>
    <property type="match status" value="1"/>
</dbReference>
<dbReference type="InterPro" id="IPR009081">
    <property type="entry name" value="PP-bd_ACP"/>
</dbReference>
<dbReference type="Pfam" id="PF08659">
    <property type="entry name" value="KR"/>
    <property type="match status" value="1"/>
</dbReference>
<feature type="active site" description="Proton acceptor; for dehydratase activity" evidence="5">
    <location>
        <position position="967"/>
    </location>
</feature>
<evidence type="ECO:0000256" key="2">
    <source>
        <dbReference type="ARBA" id="ARBA00022553"/>
    </source>
</evidence>
<dbReference type="CDD" id="cd08956">
    <property type="entry name" value="KR_3_FAS_SDR_x"/>
    <property type="match status" value="1"/>
</dbReference>
<dbReference type="Pfam" id="PF02801">
    <property type="entry name" value="Ketoacyl-synt_C"/>
    <property type="match status" value="1"/>
</dbReference>
<dbReference type="InterPro" id="IPR016039">
    <property type="entry name" value="Thiolase-like"/>
</dbReference>
<dbReference type="EMBL" id="JBHSFQ010000007">
    <property type="protein sequence ID" value="MFC4562161.1"/>
    <property type="molecule type" value="Genomic_DNA"/>
</dbReference>
<dbReference type="InterPro" id="IPR036299">
    <property type="entry name" value="Polyketide_synth_docking_sf"/>
</dbReference>
<dbReference type="InterPro" id="IPR006162">
    <property type="entry name" value="Ppantetheine_attach_site"/>
</dbReference>
<dbReference type="Gene3D" id="3.30.70.3290">
    <property type="match status" value="1"/>
</dbReference>
<feature type="domain" description="Carrier" evidence="8">
    <location>
        <begin position="1690"/>
        <end position="1765"/>
    </location>
</feature>
<dbReference type="InterPro" id="IPR049552">
    <property type="entry name" value="PKS_DH_N"/>
</dbReference>
<comment type="caution">
    <text evidence="11">The sequence shown here is derived from an EMBL/GenBank/DDBJ whole genome shotgun (WGS) entry which is preliminary data.</text>
</comment>
<dbReference type="InterPro" id="IPR050091">
    <property type="entry name" value="PKS_NRPS_Biosynth_Enz"/>
</dbReference>
<dbReference type="GO" id="GO:0016746">
    <property type="term" value="F:acyltransferase activity"/>
    <property type="evidence" value="ECO:0007669"/>
    <property type="project" value="UniProtKB-KW"/>
</dbReference>
<evidence type="ECO:0000256" key="6">
    <source>
        <dbReference type="SAM" id="Coils"/>
    </source>
</evidence>
<dbReference type="SMART" id="SM00826">
    <property type="entry name" value="PKS_DH"/>
    <property type="match status" value="1"/>
</dbReference>
<dbReference type="Pfam" id="PF21089">
    <property type="entry name" value="PKS_DH_N"/>
    <property type="match status" value="1"/>
</dbReference>
<dbReference type="InterPro" id="IPR032821">
    <property type="entry name" value="PKS_assoc"/>
</dbReference>
<dbReference type="SUPFAM" id="SSF53901">
    <property type="entry name" value="Thiolase-like"/>
    <property type="match status" value="1"/>
</dbReference>
<feature type="domain" description="PKS/mFAS DH" evidence="10">
    <location>
        <begin position="935"/>
        <end position="1210"/>
    </location>
</feature>
<feature type="region of interest" description="N-terminal hotdog fold" evidence="5">
    <location>
        <begin position="935"/>
        <end position="1057"/>
    </location>
</feature>
<dbReference type="EC" id="6.4.-.-" evidence="11"/>
<feature type="coiled-coil region" evidence="6">
    <location>
        <begin position="9"/>
        <end position="36"/>
    </location>
</feature>
<evidence type="ECO:0000256" key="5">
    <source>
        <dbReference type="PROSITE-ProRule" id="PRU01363"/>
    </source>
</evidence>
<dbReference type="Gene3D" id="3.40.50.720">
    <property type="entry name" value="NAD(P)-binding Rossmann-like Domain"/>
    <property type="match status" value="1"/>
</dbReference>
<dbReference type="PANTHER" id="PTHR43775:SF51">
    <property type="entry name" value="INACTIVE PHENOLPHTHIOCEROL SYNTHESIS POLYKETIDE SYNTHASE TYPE I PKS1-RELATED"/>
    <property type="match status" value="1"/>
</dbReference>
<evidence type="ECO:0000313" key="11">
    <source>
        <dbReference type="EMBL" id="MFC4562161.1"/>
    </source>
</evidence>
<reference evidence="12" key="1">
    <citation type="journal article" date="2019" name="Int. J. Syst. Evol. Microbiol.">
        <title>The Global Catalogue of Microorganisms (GCM) 10K type strain sequencing project: providing services to taxonomists for standard genome sequencing and annotation.</title>
        <authorList>
            <consortium name="The Broad Institute Genomics Platform"/>
            <consortium name="The Broad Institute Genome Sequencing Center for Infectious Disease"/>
            <person name="Wu L."/>
            <person name="Ma J."/>
        </authorList>
    </citation>
    <scope>NUCLEOTIDE SEQUENCE [LARGE SCALE GENOMIC DNA]</scope>
    <source>
        <strain evidence="12">XZYJ18</strain>
    </source>
</reference>
<keyword evidence="6" id="KW-0175">Coiled coil</keyword>
<keyword evidence="4 11" id="KW-0012">Acyltransferase</keyword>
<dbReference type="InterPro" id="IPR016036">
    <property type="entry name" value="Malonyl_transacylase_ACP-bd"/>
</dbReference>
<name>A0ABV9DVI7_9ACTN</name>
<dbReference type="Gene3D" id="3.10.129.110">
    <property type="entry name" value="Polyketide synthase dehydratase"/>
    <property type="match status" value="1"/>
</dbReference>
<accession>A0ABV9DVI7</accession>
<organism evidence="11 12">
    <name type="scientific">Nocardiopsis mangrovi</name>
    <dbReference type="NCBI Taxonomy" id="1179818"/>
    <lineage>
        <taxon>Bacteria</taxon>
        <taxon>Bacillati</taxon>
        <taxon>Actinomycetota</taxon>
        <taxon>Actinomycetes</taxon>
        <taxon>Streptosporangiales</taxon>
        <taxon>Nocardiopsidaceae</taxon>
        <taxon>Nocardiopsis</taxon>
    </lineage>
</organism>
<feature type="active site" description="Proton donor; for dehydratase activity" evidence="5">
    <location>
        <position position="1134"/>
    </location>
</feature>
<proteinExistence type="predicted"/>
<dbReference type="Pfam" id="PF16197">
    <property type="entry name" value="KAsynt_C_assoc"/>
    <property type="match status" value="1"/>
</dbReference>
<dbReference type="InterPro" id="IPR020807">
    <property type="entry name" value="PKS_DH"/>
</dbReference>
<dbReference type="Proteomes" id="UP001595923">
    <property type="component" value="Unassembled WGS sequence"/>
</dbReference>